<feature type="transmembrane region" description="Helical" evidence="5">
    <location>
        <begin position="235"/>
        <end position="252"/>
    </location>
</feature>
<dbReference type="GO" id="GO:0016020">
    <property type="term" value="C:membrane"/>
    <property type="evidence" value="ECO:0007669"/>
    <property type="project" value="UniProtKB-SubCell"/>
</dbReference>
<keyword evidence="2 5" id="KW-0812">Transmembrane</keyword>
<feature type="transmembrane region" description="Helical" evidence="5">
    <location>
        <begin position="73"/>
        <end position="91"/>
    </location>
</feature>
<dbReference type="PANTHER" id="PTHR23514">
    <property type="entry name" value="BYPASS OF STOP CODON PROTEIN 6"/>
    <property type="match status" value="1"/>
</dbReference>
<keyword evidence="7" id="KW-1185">Reference proteome</keyword>
<feature type="transmembrane region" description="Helical" evidence="5">
    <location>
        <begin position="136"/>
        <end position="155"/>
    </location>
</feature>
<dbReference type="AlphaFoldDB" id="A0AAN0MB35"/>
<feature type="transmembrane region" description="Helical" evidence="5">
    <location>
        <begin position="41"/>
        <end position="61"/>
    </location>
</feature>
<dbReference type="InterPro" id="IPR051788">
    <property type="entry name" value="MFS_Transporter"/>
</dbReference>
<proteinExistence type="predicted"/>
<organism evidence="6 7">
    <name type="scientific">Yoonia rhodophyticola</name>
    <dbReference type="NCBI Taxonomy" id="3137370"/>
    <lineage>
        <taxon>Bacteria</taxon>
        <taxon>Pseudomonadati</taxon>
        <taxon>Pseudomonadota</taxon>
        <taxon>Alphaproteobacteria</taxon>
        <taxon>Rhodobacterales</taxon>
        <taxon>Paracoccaceae</taxon>
        <taxon>Yoonia</taxon>
    </lineage>
</organism>
<feature type="transmembrane region" description="Helical" evidence="5">
    <location>
        <begin position="161"/>
        <end position="184"/>
    </location>
</feature>
<feature type="transmembrane region" description="Helical" evidence="5">
    <location>
        <begin position="7"/>
        <end position="29"/>
    </location>
</feature>
<evidence type="ECO:0000256" key="2">
    <source>
        <dbReference type="ARBA" id="ARBA00022692"/>
    </source>
</evidence>
<dbReference type="InterPro" id="IPR036259">
    <property type="entry name" value="MFS_trans_sf"/>
</dbReference>
<feature type="transmembrane region" description="Helical" evidence="5">
    <location>
        <begin position="292"/>
        <end position="318"/>
    </location>
</feature>
<dbReference type="PANTHER" id="PTHR23514:SF13">
    <property type="entry name" value="INNER MEMBRANE PROTEIN YBJJ"/>
    <property type="match status" value="1"/>
</dbReference>
<feature type="transmembrane region" description="Helical" evidence="5">
    <location>
        <begin position="264"/>
        <end position="286"/>
    </location>
</feature>
<evidence type="ECO:0000256" key="5">
    <source>
        <dbReference type="SAM" id="Phobius"/>
    </source>
</evidence>
<accession>A0AAN0MB35</accession>
<dbReference type="KEGG" id="yrh:AABB31_05775"/>
<gene>
    <name evidence="6" type="ORF">AABB31_05775</name>
</gene>
<feature type="transmembrane region" description="Helical" evidence="5">
    <location>
        <begin position="196"/>
        <end position="215"/>
    </location>
</feature>
<dbReference type="CDD" id="cd17393">
    <property type="entry name" value="MFS_MosC_like"/>
    <property type="match status" value="1"/>
</dbReference>
<dbReference type="SUPFAM" id="SSF103473">
    <property type="entry name" value="MFS general substrate transporter"/>
    <property type="match status" value="1"/>
</dbReference>
<dbReference type="Proteomes" id="UP001470809">
    <property type="component" value="Chromosome"/>
</dbReference>
<keyword evidence="4 5" id="KW-0472">Membrane</keyword>
<feature type="transmembrane region" description="Helical" evidence="5">
    <location>
        <begin position="330"/>
        <end position="349"/>
    </location>
</feature>
<name>A0AAN0MB35_9RHOB</name>
<feature type="transmembrane region" description="Helical" evidence="5">
    <location>
        <begin position="355"/>
        <end position="377"/>
    </location>
</feature>
<reference evidence="6" key="1">
    <citation type="submission" date="2024-08" db="EMBL/GenBank/DDBJ databases">
        <title>Phylogenomic analyses of a clade within the roseobacter group suggest taxonomic reassignments of species of the genera Aestuariivita, Citreicella, Loktanella, Nautella, Pelagibaca, Ruegeria, Thalassobius, Thiobacimonas and Tropicibacter, and the proposal o.</title>
        <authorList>
            <person name="Jeon C.O."/>
        </authorList>
    </citation>
    <scope>NUCLEOTIDE SEQUENCE</scope>
    <source>
        <strain evidence="6">SS1-5</strain>
    </source>
</reference>
<comment type="subcellular location">
    <subcellularLocation>
        <location evidence="1">Membrane</location>
        <topology evidence="1">Multi-pass membrane protein</topology>
    </subcellularLocation>
</comment>
<evidence type="ECO:0000256" key="4">
    <source>
        <dbReference type="ARBA" id="ARBA00023136"/>
    </source>
</evidence>
<protein>
    <submittedName>
        <fullName evidence="6">MFS transporter</fullName>
    </submittedName>
</protein>
<evidence type="ECO:0000313" key="6">
    <source>
        <dbReference type="EMBL" id="WZU68421.1"/>
    </source>
</evidence>
<dbReference type="RefSeq" id="WP_342077709.1">
    <property type="nucleotide sequence ID" value="NZ_CP151767.2"/>
</dbReference>
<dbReference type="EMBL" id="CP151767">
    <property type="protein sequence ID" value="WZU68421.1"/>
    <property type="molecule type" value="Genomic_DNA"/>
</dbReference>
<keyword evidence="3 5" id="KW-1133">Transmembrane helix</keyword>
<dbReference type="Gene3D" id="1.20.1250.20">
    <property type="entry name" value="MFS general substrate transporter like domains"/>
    <property type="match status" value="2"/>
</dbReference>
<feature type="transmembrane region" description="Helical" evidence="5">
    <location>
        <begin position="97"/>
        <end position="115"/>
    </location>
</feature>
<evidence type="ECO:0000256" key="3">
    <source>
        <dbReference type="ARBA" id="ARBA00022989"/>
    </source>
</evidence>
<evidence type="ECO:0000313" key="7">
    <source>
        <dbReference type="Proteomes" id="UP001470809"/>
    </source>
</evidence>
<sequence>MADTRRNILLIMAVFALEPVPFGAWLALIPYVKETLGLDKAQLALALLGMPIALIPSLSLASRLVVRIGPRRLLAAGFAVQAVLVFLPLLAFNQLTLFLALACFGVFVAILQVALNVYAGQFEKQTGRIIMNRCHGFWALGLTAGSFVIVLTAGLPPIVALALPTFLSAALGIWCAFGLIRLAAEQHGKPPARRSLAAMPAALFIIAAYALASSMTEGAMADWAAIYLAERLPDGAGRAGIAVTIFAGFLAAGRFVGDAAKVRFGVVALARATVACAIAGLLLLILPLPLSFAYLGFALTGLGASVGYPLAVSAVAALDDTYEGANIATLSMITVIGFLVGPPLIGFLADTFSLRVGLAALLPGLCVGFVLASYLAVGDSGASRNESDADLLNRGDS</sequence>
<evidence type="ECO:0000256" key="1">
    <source>
        <dbReference type="ARBA" id="ARBA00004141"/>
    </source>
</evidence>